<keyword evidence="5" id="KW-0378">Hydrolase</keyword>
<evidence type="ECO:0000256" key="2">
    <source>
        <dbReference type="ARBA" id="ARBA00004191"/>
    </source>
</evidence>
<evidence type="ECO:0000256" key="5">
    <source>
        <dbReference type="RuleBase" id="RU363114"/>
    </source>
</evidence>
<comment type="similarity">
    <text evidence="3 5">Belongs to the pectinacetylesterase family.</text>
</comment>
<accession>A0AAX4P4B0</accession>
<evidence type="ECO:0000256" key="3">
    <source>
        <dbReference type="ARBA" id="ARBA00005784"/>
    </source>
</evidence>
<dbReference type="InterPro" id="IPR004963">
    <property type="entry name" value="PAE/NOTUM"/>
</dbReference>
<dbReference type="EMBL" id="CP151503">
    <property type="protein sequence ID" value="WZN61152.1"/>
    <property type="molecule type" value="Genomic_DNA"/>
</dbReference>
<evidence type="ECO:0000256" key="4">
    <source>
        <dbReference type="ARBA" id="ARBA00022512"/>
    </source>
</evidence>
<keyword evidence="4 5" id="KW-0134">Cell wall</keyword>
<evidence type="ECO:0000256" key="1">
    <source>
        <dbReference type="ARBA" id="ARBA00003534"/>
    </source>
</evidence>
<reference evidence="6 7" key="1">
    <citation type="submission" date="2024-03" db="EMBL/GenBank/DDBJ databases">
        <title>Complete genome sequence of the green alga Chloropicon roscoffensis RCC1871.</title>
        <authorList>
            <person name="Lemieux C."/>
            <person name="Pombert J.-F."/>
            <person name="Otis C."/>
            <person name="Turmel M."/>
        </authorList>
    </citation>
    <scope>NUCLEOTIDE SEQUENCE [LARGE SCALE GENOMIC DNA]</scope>
    <source>
        <strain evidence="6 7">RCC1871</strain>
    </source>
</reference>
<dbReference type="PANTHER" id="PTHR21562:SF67">
    <property type="entry name" value="PECTIN ACETYLESTERASE"/>
    <property type="match status" value="1"/>
</dbReference>
<sequence>MASSRPILAFLIAVLACSAWSPRVEAIGPVGDAVRNVLGRFGRDKSDWFDLVLLENDGLKEGAVCLDGSPSGYWFRKGNQENKWLIFIEGGGWCYDERECLSRSRTFLGSSDAWPRDRPVDRPLFSADPKVNPTFYDWNIVNVGYCDGASFSGNVTDPVVVDGKKIYFRGARILDQVMRHVKEKQGLSGDVILSGCSAGGLTTILHADKVAAQLSDVTTSFRAMPFSGFFPITPNFQGDPWFRVRADNVYKMQRVEPSLNEACLADNADNAEQRCFEAEHAYRYIKTPIFLINSLYDAWTVQNIYNITSDTVPAKDVPKVVPFLNERSRLVFNLIRGAPNYNNVGNGDFLHSCMTHCGGCCTDEGWDKVSVKGETVRDAIGRWVEGGNGNNVRTDDACVYTNGPPYQCNPTCPPFPPI</sequence>
<feature type="signal peptide" evidence="5">
    <location>
        <begin position="1"/>
        <end position="26"/>
    </location>
</feature>
<dbReference type="SUPFAM" id="SSF53474">
    <property type="entry name" value="alpha/beta-Hydrolases"/>
    <property type="match status" value="1"/>
</dbReference>
<keyword evidence="7" id="KW-1185">Reference proteome</keyword>
<dbReference type="GO" id="GO:0071555">
    <property type="term" value="P:cell wall organization"/>
    <property type="evidence" value="ECO:0007669"/>
    <property type="project" value="UniProtKB-KW"/>
</dbReference>
<keyword evidence="5" id="KW-0732">Signal</keyword>
<dbReference type="PANTHER" id="PTHR21562">
    <property type="entry name" value="NOTUM-RELATED"/>
    <property type="match status" value="1"/>
</dbReference>
<protein>
    <recommendedName>
        <fullName evidence="5">Pectin acetylesterase</fullName>
        <ecNumber evidence="5">3.1.1.-</ecNumber>
    </recommendedName>
</protein>
<evidence type="ECO:0000313" key="6">
    <source>
        <dbReference type="EMBL" id="WZN61152.1"/>
    </source>
</evidence>
<comment type="function">
    <text evidence="1 5">Hydrolyzes acetyl esters in homogalacturonan regions of pectin. In type I primary cell wall, galacturonic acid residues of pectin can be acetylated at the O-2 and O-3 positions. Decreasing the degree of acetylation of pectin gels in vitro alters their physical properties.</text>
</comment>
<dbReference type="EC" id="3.1.1.-" evidence="5"/>
<name>A0AAX4P4B0_9CHLO</name>
<feature type="chain" id="PRO_5043106903" description="Pectin acetylesterase" evidence="5">
    <location>
        <begin position="27"/>
        <end position="418"/>
    </location>
</feature>
<dbReference type="Pfam" id="PF03283">
    <property type="entry name" value="PAE"/>
    <property type="match status" value="1"/>
</dbReference>
<proteinExistence type="inferred from homology"/>
<evidence type="ECO:0000313" key="7">
    <source>
        <dbReference type="Proteomes" id="UP001472866"/>
    </source>
</evidence>
<dbReference type="GO" id="GO:0016787">
    <property type="term" value="F:hydrolase activity"/>
    <property type="evidence" value="ECO:0007669"/>
    <property type="project" value="UniProtKB-KW"/>
</dbReference>
<dbReference type="PROSITE" id="PS51257">
    <property type="entry name" value="PROKAR_LIPOPROTEIN"/>
    <property type="match status" value="1"/>
</dbReference>
<keyword evidence="5" id="KW-0961">Cell wall biogenesis/degradation</keyword>
<dbReference type="AlphaFoldDB" id="A0AAX4P4B0"/>
<gene>
    <name evidence="6" type="ORF">HKI87_03g26860</name>
</gene>
<dbReference type="InterPro" id="IPR029058">
    <property type="entry name" value="AB_hydrolase_fold"/>
</dbReference>
<comment type="subcellular location">
    <subcellularLocation>
        <location evidence="2 5">Secreted</location>
        <location evidence="2 5">Cell wall</location>
    </subcellularLocation>
</comment>
<organism evidence="6 7">
    <name type="scientific">Chloropicon roscoffensis</name>
    <dbReference type="NCBI Taxonomy" id="1461544"/>
    <lineage>
        <taxon>Eukaryota</taxon>
        <taxon>Viridiplantae</taxon>
        <taxon>Chlorophyta</taxon>
        <taxon>Chloropicophyceae</taxon>
        <taxon>Chloropicales</taxon>
        <taxon>Chloropicaceae</taxon>
        <taxon>Chloropicon</taxon>
    </lineage>
</organism>
<keyword evidence="5" id="KW-0964">Secreted</keyword>
<dbReference type="Proteomes" id="UP001472866">
    <property type="component" value="Chromosome 03"/>
</dbReference>